<dbReference type="AlphaFoldDB" id="A0A371PCL5"/>
<accession>A0A371PCL5</accession>
<organism evidence="1 2">
    <name type="scientific">Aeromicrobium endophyticum</name>
    <dbReference type="NCBI Taxonomy" id="2292704"/>
    <lineage>
        <taxon>Bacteria</taxon>
        <taxon>Bacillati</taxon>
        <taxon>Actinomycetota</taxon>
        <taxon>Actinomycetes</taxon>
        <taxon>Propionibacteriales</taxon>
        <taxon>Nocardioidaceae</taxon>
        <taxon>Aeromicrobium</taxon>
    </lineage>
</organism>
<protein>
    <submittedName>
        <fullName evidence="1">Uncharacterized protein</fullName>
    </submittedName>
</protein>
<comment type="caution">
    <text evidence="1">The sequence shown here is derived from an EMBL/GenBank/DDBJ whole genome shotgun (WGS) entry which is preliminary data.</text>
</comment>
<dbReference type="EMBL" id="QUBR01000001">
    <property type="protein sequence ID" value="REK73679.1"/>
    <property type="molecule type" value="Genomic_DNA"/>
</dbReference>
<evidence type="ECO:0000313" key="2">
    <source>
        <dbReference type="Proteomes" id="UP000265581"/>
    </source>
</evidence>
<evidence type="ECO:0000313" key="1">
    <source>
        <dbReference type="EMBL" id="REK73679.1"/>
    </source>
</evidence>
<keyword evidence="2" id="KW-1185">Reference proteome</keyword>
<reference evidence="1 2" key="1">
    <citation type="submission" date="2018-08" db="EMBL/GenBank/DDBJ databases">
        <title>Aeromicrobium sp. M2KJ-4, whole genome shotgun sequence.</title>
        <authorList>
            <person name="Tuo L."/>
        </authorList>
    </citation>
    <scope>NUCLEOTIDE SEQUENCE [LARGE SCALE GENOMIC DNA]</scope>
    <source>
        <strain evidence="1 2">M2KJ-4</strain>
    </source>
</reference>
<dbReference type="Gene3D" id="1.10.10.60">
    <property type="entry name" value="Homeodomain-like"/>
    <property type="match status" value="1"/>
</dbReference>
<sequence length="90" mass="10170">MTWVKSATGVVSWPNGFDDEPDDSELEPVDLATWLREERDNRICQLYRADFTPAEIAAELATTSTTVHNVLRAREIPARRTRSRQLASAP</sequence>
<gene>
    <name evidence="1" type="ORF">DX116_09145</name>
</gene>
<dbReference type="Proteomes" id="UP000265581">
    <property type="component" value="Unassembled WGS sequence"/>
</dbReference>
<dbReference type="RefSeq" id="WP_119703789.1">
    <property type="nucleotide sequence ID" value="NZ_JBHSOI010000001.1"/>
</dbReference>
<name>A0A371PCL5_9ACTN</name>
<proteinExistence type="predicted"/>